<evidence type="ECO:0000259" key="13">
    <source>
        <dbReference type="PROSITE" id="PS50929"/>
    </source>
</evidence>
<dbReference type="GO" id="GO:0015421">
    <property type="term" value="F:ABC-type oligopeptide transporter activity"/>
    <property type="evidence" value="ECO:0007669"/>
    <property type="project" value="TreeGrafter"/>
</dbReference>
<evidence type="ECO:0000313" key="15">
    <source>
        <dbReference type="Proteomes" id="UP000294865"/>
    </source>
</evidence>
<dbReference type="FunFam" id="1.20.1560.10:FF:000011">
    <property type="entry name" value="Multidrug ABC transporter ATP-binding protein"/>
    <property type="match status" value="1"/>
</dbReference>
<keyword evidence="8 11" id="KW-1133">Transmembrane helix</keyword>
<evidence type="ECO:0000313" key="14">
    <source>
        <dbReference type="EMBL" id="TDM18060.1"/>
    </source>
</evidence>
<comment type="caution">
    <text evidence="14">The sequence shown here is derived from an EMBL/GenBank/DDBJ whole genome shotgun (WGS) entry which is preliminary data.</text>
</comment>
<keyword evidence="4" id="KW-1003">Cell membrane</keyword>
<dbReference type="PANTHER" id="PTHR43394:SF1">
    <property type="entry name" value="ATP-BINDING CASSETTE SUB-FAMILY B MEMBER 10, MITOCHONDRIAL"/>
    <property type="match status" value="1"/>
</dbReference>
<dbReference type="CDD" id="cd18547">
    <property type="entry name" value="ABC_6TM_Tm288_like"/>
    <property type="match status" value="1"/>
</dbReference>
<dbReference type="InterPro" id="IPR039421">
    <property type="entry name" value="Type_1_exporter"/>
</dbReference>
<dbReference type="InterPro" id="IPR036640">
    <property type="entry name" value="ABC1_TM_sf"/>
</dbReference>
<dbReference type="GO" id="GO:0005886">
    <property type="term" value="C:plasma membrane"/>
    <property type="evidence" value="ECO:0007669"/>
    <property type="project" value="UniProtKB-SubCell"/>
</dbReference>
<keyword evidence="7 14" id="KW-0067">ATP-binding</keyword>
<dbReference type="GO" id="GO:0016887">
    <property type="term" value="F:ATP hydrolysis activity"/>
    <property type="evidence" value="ECO:0007669"/>
    <property type="project" value="InterPro"/>
</dbReference>
<dbReference type="AlphaFoldDB" id="A0A4R6C6K4"/>
<dbReference type="GO" id="GO:0005524">
    <property type="term" value="F:ATP binding"/>
    <property type="evidence" value="ECO:0007669"/>
    <property type="project" value="UniProtKB-KW"/>
</dbReference>
<comment type="subcellular location">
    <subcellularLocation>
        <location evidence="1">Cell membrane</location>
        <topology evidence="1">Multi-pass membrane protein</topology>
    </subcellularLocation>
</comment>
<feature type="transmembrane region" description="Helical" evidence="11">
    <location>
        <begin position="82"/>
        <end position="105"/>
    </location>
</feature>
<dbReference type="InterPro" id="IPR027417">
    <property type="entry name" value="P-loop_NTPase"/>
</dbReference>
<feature type="transmembrane region" description="Helical" evidence="11">
    <location>
        <begin position="200"/>
        <end position="220"/>
    </location>
</feature>
<keyword evidence="3" id="KW-0813">Transport</keyword>
<comment type="function">
    <text evidence="10">May be involved in multidrug export. Transmembrane domains (TMD) form a pore in the cell membrane and the ATP-binding domain (NBD) is responsible for energy generation.</text>
</comment>
<dbReference type="EMBL" id="SDQG01000001">
    <property type="protein sequence ID" value="TDM18060.1"/>
    <property type="molecule type" value="Genomic_DNA"/>
</dbReference>
<dbReference type="PROSITE" id="PS50893">
    <property type="entry name" value="ABC_TRANSPORTER_2"/>
    <property type="match status" value="1"/>
</dbReference>
<evidence type="ECO:0000256" key="4">
    <source>
        <dbReference type="ARBA" id="ARBA00022475"/>
    </source>
</evidence>
<comment type="similarity">
    <text evidence="2">Belongs to the ABC transporter superfamily.</text>
</comment>
<dbReference type="Gene3D" id="1.20.1560.10">
    <property type="entry name" value="ABC transporter type 1, transmembrane domain"/>
    <property type="match status" value="1"/>
</dbReference>
<evidence type="ECO:0000256" key="8">
    <source>
        <dbReference type="ARBA" id="ARBA00022989"/>
    </source>
</evidence>
<dbReference type="FunFam" id="3.40.50.300:FF:000218">
    <property type="entry name" value="Multidrug ABC transporter ATP-binding protein"/>
    <property type="match status" value="1"/>
</dbReference>
<evidence type="ECO:0000256" key="3">
    <source>
        <dbReference type="ARBA" id="ARBA00022448"/>
    </source>
</evidence>
<evidence type="ECO:0000256" key="9">
    <source>
        <dbReference type="ARBA" id="ARBA00023136"/>
    </source>
</evidence>
<reference evidence="14 15" key="1">
    <citation type="submission" date="2019-01" db="EMBL/GenBank/DDBJ databases">
        <title>Draft genome sequences of Macrococcus caseolyticus, Macrococcus canis, Macrococcus bohemicus and Macrococcus goetzii.</title>
        <authorList>
            <person name="Mazhar S."/>
            <person name="Altermann E."/>
            <person name="Hill C."/>
            <person name="Mcauliffe O."/>
        </authorList>
    </citation>
    <scope>NUCLEOTIDE SEQUENCE [LARGE SCALE GENOMIC DNA]</scope>
    <source>
        <strain evidence="14 15">DPC7162</strain>
    </source>
</reference>
<proteinExistence type="inferred from homology"/>
<dbReference type="Pfam" id="PF00005">
    <property type="entry name" value="ABC_tran"/>
    <property type="match status" value="1"/>
</dbReference>
<dbReference type="InterPro" id="IPR003593">
    <property type="entry name" value="AAA+_ATPase"/>
</dbReference>
<feature type="transmembrane region" description="Helical" evidence="11">
    <location>
        <begin position="125"/>
        <end position="150"/>
    </location>
</feature>
<evidence type="ECO:0000256" key="2">
    <source>
        <dbReference type="ARBA" id="ARBA00005417"/>
    </source>
</evidence>
<dbReference type="PANTHER" id="PTHR43394">
    <property type="entry name" value="ATP-DEPENDENT PERMEASE MDL1, MITOCHONDRIAL"/>
    <property type="match status" value="1"/>
</dbReference>
<evidence type="ECO:0000259" key="12">
    <source>
        <dbReference type="PROSITE" id="PS50893"/>
    </source>
</evidence>
<keyword evidence="9 11" id="KW-0472">Membrane</keyword>
<evidence type="ECO:0000256" key="11">
    <source>
        <dbReference type="SAM" id="Phobius"/>
    </source>
</evidence>
<dbReference type="InterPro" id="IPR017871">
    <property type="entry name" value="ABC_transporter-like_CS"/>
</dbReference>
<protein>
    <submittedName>
        <fullName evidence="14">ABC transporter ATP-binding protein</fullName>
    </submittedName>
</protein>
<dbReference type="SMART" id="SM00382">
    <property type="entry name" value="AAA"/>
    <property type="match status" value="1"/>
</dbReference>
<dbReference type="Pfam" id="PF00664">
    <property type="entry name" value="ABC_membrane"/>
    <property type="match status" value="1"/>
</dbReference>
<keyword evidence="6" id="KW-0547">Nucleotide-binding</keyword>
<dbReference type="SUPFAM" id="SSF52540">
    <property type="entry name" value="P-loop containing nucleoside triphosphate hydrolases"/>
    <property type="match status" value="1"/>
</dbReference>
<gene>
    <name evidence="14" type="ORF">ETI04_00815</name>
</gene>
<dbReference type="PROSITE" id="PS00211">
    <property type="entry name" value="ABC_TRANSPORTER_1"/>
    <property type="match status" value="1"/>
</dbReference>
<evidence type="ECO:0000256" key="5">
    <source>
        <dbReference type="ARBA" id="ARBA00022692"/>
    </source>
</evidence>
<evidence type="ECO:0000256" key="10">
    <source>
        <dbReference type="ARBA" id="ARBA00025074"/>
    </source>
</evidence>
<feature type="domain" description="ABC transporter" evidence="12">
    <location>
        <begin position="401"/>
        <end position="637"/>
    </location>
</feature>
<evidence type="ECO:0000256" key="1">
    <source>
        <dbReference type="ARBA" id="ARBA00004651"/>
    </source>
</evidence>
<feature type="transmembrane region" description="Helical" evidence="11">
    <location>
        <begin position="226"/>
        <end position="243"/>
    </location>
</feature>
<feature type="domain" description="ABC transmembrane type-1" evidence="13">
    <location>
        <begin position="86"/>
        <end position="368"/>
    </location>
</feature>
<dbReference type="Proteomes" id="UP000294865">
    <property type="component" value="Unassembled WGS sequence"/>
</dbReference>
<sequence>MVLGIISHCWKLQSCIRQSITPRKEVISMTKSILGHPVILTRKDIKASKSIKTDQKGNPIPKSRNWKYSIGRIWSLMEGNRLKLTIVILSVIISSLLGLVGPFMIGQLIDNKILKKNFDGIENDLLILFFIFIGLSLFSYIAAIIMVTIAQETVYKLRMLLFSRLQKLPIPFFDKRQHGELMSRMTNDIDTISQVLNSSFIQFTSSVITIVGTIIVMLMLSPLLTLLTMMIIPLMLVAMRWITNRTSILYKKRQRAIGEMNGYIEEIISGQEVVKLFSREARVTDGFTEKNANVRDISYWSVSYSGLIPKVMNFFNNLSFAIVAGIGGVLALNGNEITVGTIVIFAEYARQFTRPLNDLANQFNTVLSALSGAERVFEIIDTEREIDIDNSNRNLTIRGDISFEQVVFKYNEEQLKPTINNVTIQLNQGESLALVGATGAGKTTLVQLLARFYEINAGKILIDNIDIKDIPKQTLRSQMAYVLQDPFIFDGTIRENIKYRNQHISDDVMIQAAKDANAYDFIMRLENGFDTEISFESTHLSQGEKQLINIARALILDPKILLLDEATSNIDTVTEMKLQQAIERLMKNRTSIIIAHRLNTVKKADKIVVLEKGEILEQGYQKDLIAQQGIYAKMLKSGDEALLE</sequence>
<dbReference type="Gene3D" id="3.40.50.300">
    <property type="entry name" value="P-loop containing nucleotide triphosphate hydrolases"/>
    <property type="match status" value="1"/>
</dbReference>
<evidence type="ECO:0000256" key="7">
    <source>
        <dbReference type="ARBA" id="ARBA00022840"/>
    </source>
</evidence>
<feature type="transmembrane region" description="Helical" evidence="11">
    <location>
        <begin position="314"/>
        <end position="332"/>
    </location>
</feature>
<dbReference type="InterPro" id="IPR011527">
    <property type="entry name" value="ABC1_TM_dom"/>
</dbReference>
<evidence type="ECO:0000256" key="6">
    <source>
        <dbReference type="ARBA" id="ARBA00022741"/>
    </source>
</evidence>
<dbReference type="InterPro" id="IPR003439">
    <property type="entry name" value="ABC_transporter-like_ATP-bd"/>
</dbReference>
<keyword evidence="5 11" id="KW-0812">Transmembrane</keyword>
<name>A0A4R6C6K4_9STAP</name>
<accession>A0A4R6C6K4</accession>
<dbReference type="SUPFAM" id="SSF90123">
    <property type="entry name" value="ABC transporter transmembrane region"/>
    <property type="match status" value="1"/>
</dbReference>
<dbReference type="PROSITE" id="PS50929">
    <property type="entry name" value="ABC_TM1F"/>
    <property type="match status" value="1"/>
</dbReference>
<organism evidence="14 15">
    <name type="scientific">Macrococcoides canis</name>
    <dbReference type="NCBI Taxonomy" id="1855823"/>
    <lineage>
        <taxon>Bacteria</taxon>
        <taxon>Bacillati</taxon>
        <taxon>Bacillota</taxon>
        <taxon>Bacilli</taxon>
        <taxon>Bacillales</taxon>
        <taxon>Staphylococcaceae</taxon>
        <taxon>Macrococcoides</taxon>
    </lineage>
</organism>